<evidence type="ECO:0000259" key="7">
    <source>
        <dbReference type="Pfam" id="PF04542"/>
    </source>
</evidence>
<dbReference type="GO" id="GO:0006352">
    <property type="term" value="P:DNA-templated transcription initiation"/>
    <property type="evidence" value="ECO:0007669"/>
    <property type="project" value="InterPro"/>
</dbReference>
<proteinExistence type="predicted"/>
<dbReference type="PANTHER" id="PTHR30385">
    <property type="entry name" value="SIGMA FACTOR F FLAGELLAR"/>
    <property type="match status" value="1"/>
</dbReference>
<feature type="domain" description="RNA polymerase sigma-70 region 2" evidence="7">
    <location>
        <begin position="37"/>
        <end position="105"/>
    </location>
</feature>
<keyword evidence="2" id="KW-0731">Sigma factor</keyword>
<dbReference type="InterPro" id="IPR013325">
    <property type="entry name" value="RNA_pol_sigma_r2"/>
</dbReference>
<keyword evidence="1" id="KW-0805">Transcription regulation</keyword>
<dbReference type="Gene3D" id="1.20.120.1810">
    <property type="match status" value="1"/>
</dbReference>
<evidence type="ECO:0000313" key="9">
    <source>
        <dbReference type="EMBL" id="SEH88939.1"/>
    </source>
</evidence>
<dbReference type="NCBIfam" id="TIGR02980">
    <property type="entry name" value="SigBFG"/>
    <property type="match status" value="1"/>
</dbReference>
<feature type="region of interest" description="Disordered" evidence="5">
    <location>
        <begin position="251"/>
        <end position="276"/>
    </location>
</feature>
<accession>A0A1H6LK41</accession>
<dbReference type="AlphaFoldDB" id="A0A1H6LK41"/>
<dbReference type="Pfam" id="PF04545">
    <property type="entry name" value="Sigma70_r4"/>
    <property type="match status" value="1"/>
</dbReference>
<dbReference type="STRING" id="370526.SAMN04489835_5319"/>
<feature type="domain" description="RNA polymerase sigma-70 region 3" evidence="6">
    <location>
        <begin position="119"/>
        <end position="176"/>
    </location>
</feature>
<dbReference type="CDD" id="cd06171">
    <property type="entry name" value="Sigma70_r4"/>
    <property type="match status" value="1"/>
</dbReference>
<feature type="domain" description="RNA polymerase sigma-70 region 4" evidence="8">
    <location>
        <begin position="203"/>
        <end position="251"/>
    </location>
</feature>
<dbReference type="SUPFAM" id="SSF88659">
    <property type="entry name" value="Sigma3 and sigma4 domains of RNA polymerase sigma factors"/>
    <property type="match status" value="2"/>
</dbReference>
<evidence type="ECO:0000256" key="3">
    <source>
        <dbReference type="ARBA" id="ARBA00023125"/>
    </source>
</evidence>
<dbReference type="GO" id="GO:0016987">
    <property type="term" value="F:sigma factor activity"/>
    <property type="evidence" value="ECO:0007669"/>
    <property type="project" value="UniProtKB-KW"/>
</dbReference>
<gene>
    <name evidence="9" type="ORF">SAMN04489835_5319</name>
</gene>
<keyword evidence="4" id="KW-0804">Transcription</keyword>
<dbReference type="InterPro" id="IPR007627">
    <property type="entry name" value="RNA_pol_sigma70_r2"/>
</dbReference>
<sequence>MVSETTSEYADVTDMFRQLKTLDAGSVAYRRQREAIVARTLPLADHIARRYRNRGEPIEDLIQAARVGLVNAVNRFDPDNGANFLSFAVPTMMGEVRRHFRDYGWAVKVPRRLKDLQGQLVKARAELSQQIGRAPTASEVAAHLGIDRESVMEATIASSNYSTLSTDVQTSSDHEHRSVGDTFGDVDPNIDKVVDLETVRPLIAALPEREQTVLTLRFFESMTQTQIAERMGYSQMHVSRLLAQALRRLREQVAEPPADEPPRGRRRPPPVRRGAA</sequence>
<dbReference type="InterPro" id="IPR013324">
    <property type="entry name" value="RNA_pol_sigma_r3/r4-like"/>
</dbReference>
<dbReference type="GO" id="GO:0003677">
    <property type="term" value="F:DNA binding"/>
    <property type="evidence" value="ECO:0007669"/>
    <property type="project" value="UniProtKB-KW"/>
</dbReference>
<reference evidence="10" key="1">
    <citation type="submission" date="2016-10" db="EMBL/GenBank/DDBJ databases">
        <authorList>
            <person name="Varghese N."/>
            <person name="Submissions S."/>
        </authorList>
    </citation>
    <scope>NUCLEOTIDE SEQUENCE [LARGE SCALE GENOMIC DNA]</scope>
    <source>
        <strain evidence="10">DSM 45405</strain>
    </source>
</reference>
<dbReference type="InterPro" id="IPR014284">
    <property type="entry name" value="RNA_pol_sigma-70_dom"/>
</dbReference>
<evidence type="ECO:0000256" key="4">
    <source>
        <dbReference type="ARBA" id="ARBA00023163"/>
    </source>
</evidence>
<dbReference type="PRINTS" id="PR00046">
    <property type="entry name" value="SIGMA70FCT"/>
</dbReference>
<dbReference type="Pfam" id="PF04539">
    <property type="entry name" value="Sigma70_r3"/>
    <property type="match status" value="1"/>
</dbReference>
<feature type="compositionally biased region" description="Basic residues" evidence="5">
    <location>
        <begin position="264"/>
        <end position="276"/>
    </location>
</feature>
<dbReference type="EMBL" id="LT629971">
    <property type="protein sequence ID" value="SEH88939.1"/>
    <property type="molecule type" value="Genomic_DNA"/>
</dbReference>
<dbReference type="InterPro" id="IPR007624">
    <property type="entry name" value="RNA_pol_sigma70_r3"/>
</dbReference>
<dbReference type="Proteomes" id="UP000182915">
    <property type="component" value="Chromosome I"/>
</dbReference>
<evidence type="ECO:0000256" key="1">
    <source>
        <dbReference type="ARBA" id="ARBA00023015"/>
    </source>
</evidence>
<dbReference type="InterPro" id="IPR007630">
    <property type="entry name" value="RNA_pol_sigma70_r4"/>
</dbReference>
<dbReference type="InterPro" id="IPR000943">
    <property type="entry name" value="RNA_pol_sigma70"/>
</dbReference>
<evidence type="ECO:0000259" key="8">
    <source>
        <dbReference type="Pfam" id="PF04545"/>
    </source>
</evidence>
<dbReference type="PANTHER" id="PTHR30385:SF4">
    <property type="entry name" value="RNA POLYMERASE SIGMA-E FACTOR"/>
    <property type="match status" value="1"/>
</dbReference>
<name>A0A1H6LK41_MYCRU</name>
<keyword evidence="10" id="KW-1185">Reference proteome</keyword>
<dbReference type="NCBIfam" id="NF005514">
    <property type="entry name" value="PRK07122.1"/>
    <property type="match status" value="1"/>
</dbReference>
<evidence type="ECO:0000256" key="2">
    <source>
        <dbReference type="ARBA" id="ARBA00023082"/>
    </source>
</evidence>
<dbReference type="NCBIfam" id="TIGR02937">
    <property type="entry name" value="sigma70-ECF"/>
    <property type="match status" value="1"/>
</dbReference>
<dbReference type="SUPFAM" id="SSF88946">
    <property type="entry name" value="Sigma2 domain of RNA polymerase sigma factors"/>
    <property type="match status" value="1"/>
</dbReference>
<evidence type="ECO:0000256" key="5">
    <source>
        <dbReference type="SAM" id="MobiDB-lite"/>
    </source>
</evidence>
<evidence type="ECO:0000313" key="10">
    <source>
        <dbReference type="Proteomes" id="UP000182915"/>
    </source>
</evidence>
<protein>
    <submittedName>
        <fullName evidence="9">RNA polymerase sigma-B factor</fullName>
    </submittedName>
</protein>
<organism evidence="9 10">
    <name type="scientific">Mycolicibacterium rutilum</name>
    <name type="common">Mycobacterium rutilum</name>
    <dbReference type="NCBI Taxonomy" id="370526"/>
    <lineage>
        <taxon>Bacteria</taxon>
        <taxon>Bacillati</taxon>
        <taxon>Actinomycetota</taxon>
        <taxon>Actinomycetes</taxon>
        <taxon>Mycobacteriales</taxon>
        <taxon>Mycobacteriaceae</taxon>
        <taxon>Mycolicibacterium</taxon>
    </lineage>
</organism>
<keyword evidence="3" id="KW-0238">DNA-binding</keyword>
<dbReference type="Pfam" id="PF04542">
    <property type="entry name" value="Sigma70_r2"/>
    <property type="match status" value="1"/>
</dbReference>
<dbReference type="Gene3D" id="1.10.10.10">
    <property type="entry name" value="Winged helix-like DNA-binding domain superfamily/Winged helix DNA-binding domain"/>
    <property type="match status" value="2"/>
</dbReference>
<dbReference type="InterPro" id="IPR036388">
    <property type="entry name" value="WH-like_DNA-bd_sf"/>
</dbReference>
<dbReference type="InterPro" id="IPR014322">
    <property type="entry name" value="RNA_pol_sigma-B/F/G"/>
</dbReference>
<evidence type="ECO:0000259" key="6">
    <source>
        <dbReference type="Pfam" id="PF04539"/>
    </source>
</evidence>